<dbReference type="AlphaFoldDB" id="A0A834IX55"/>
<organism evidence="3 4">
    <name type="scientific">Rhynchophorus ferrugineus</name>
    <name type="common">Red palm weevil</name>
    <name type="synonym">Curculio ferrugineus</name>
    <dbReference type="NCBI Taxonomy" id="354439"/>
    <lineage>
        <taxon>Eukaryota</taxon>
        <taxon>Metazoa</taxon>
        <taxon>Ecdysozoa</taxon>
        <taxon>Arthropoda</taxon>
        <taxon>Hexapoda</taxon>
        <taxon>Insecta</taxon>
        <taxon>Pterygota</taxon>
        <taxon>Neoptera</taxon>
        <taxon>Endopterygota</taxon>
        <taxon>Coleoptera</taxon>
        <taxon>Polyphaga</taxon>
        <taxon>Cucujiformia</taxon>
        <taxon>Curculionidae</taxon>
        <taxon>Dryophthorinae</taxon>
        <taxon>Rhynchophorus</taxon>
    </lineage>
</organism>
<feature type="signal peptide" evidence="2">
    <location>
        <begin position="1"/>
        <end position="19"/>
    </location>
</feature>
<feature type="compositionally biased region" description="Basic residues" evidence="1">
    <location>
        <begin position="271"/>
        <end position="284"/>
    </location>
</feature>
<dbReference type="Proteomes" id="UP000625711">
    <property type="component" value="Unassembled WGS sequence"/>
</dbReference>
<accession>A0A834IX55</accession>
<protein>
    <submittedName>
        <fullName evidence="3">Uncharacterized protein</fullName>
    </submittedName>
</protein>
<dbReference type="EMBL" id="JAACXV010000232">
    <property type="protein sequence ID" value="KAF7281622.1"/>
    <property type="molecule type" value="Genomic_DNA"/>
</dbReference>
<keyword evidence="2" id="KW-0732">Signal</keyword>
<comment type="caution">
    <text evidence="3">The sequence shown here is derived from an EMBL/GenBank/DDBJ whole genome shotgun (WGS) entry which is preliminary data.</text>
</comment>
<evidence type="ECO:0000256" key="1">
    <source>
        <dbReference type="SAM" id="MobiDB-lite"/>
    </source>
</evidence>
<evidence type="ECO:0000313" key="3">
    <source>
        <dbReference type="EMBL" id="KAF7281622.1"/>
    </source>
</evidence>
<keyword evidence="4" id="KW-1185">Reference proteome</keyword>
<evidence type="ECO:0000256" key="2">
    <source>
        <dbReference type="SAM" id="SignalP"/>
    </source>
</evidence>
<feature type="chain" id="PRO_5032983411" evidence="2">
    <location>
        <begin position="20"/>
        <end position="402"/>
    </location>
</feature>
<feature type="region of interest" description="Disordered" evidence="1">
    <location>
        <begin position="271"/>
        <end position="292"/>
    </location>
</feature>
<dbReference type="Pfam" id="PF16009">
    <property type="entry name" value="DUF4779"/>
    <property type="match status" value="1"/>
</dbReference>
<gene>
    <name evidence="3" type="ORF">GWI33_004483</name>
</gene>
<proteinExistence type="predicted"/>
<sequence length="402" mass="39685">MYCCLVLIASFCISGDVLWQVQGAEHKNVKRHVVYDDYYGAASGLVGTVAAAPGIIQGGGLAAGGAGLGLAGGLGLGGAGMGIGGGLGLNGAGLGMGIGGAGLGVGGAGLGLGGAGVGMGGAGLIGGAGLGVGGGMGYGGVGAGLGYGGIGGGQLIGAGGIGGGIGAGGLGLGGGYAGSAMGQNQYSGGHANENNANFHKAGGNQGNEFNNAAAGYSNGNTGLIDSQGQKGYYNSLAGGKNLLEDGKHYAGGQNFNQKGVNGDEYKEQQGHKKGHRVKGFKTSHHKDESGKTEEFYDEAHDEGNNLAFKGQSGSFGNQATSAFQGAQENGKYNQAEQGKAGHLNNQYIVNAQKGEAGKYGQNKHGTEGSVYGLNKGIDAQSLLGHQENSKFYKYNSVPFYHH</sequence>
<name>A0A834IX55_RHYFE</name>
<dbReference type="OrthoDB" id="8195832at2759"/>
<reference evidence="3" key="1">
    <citation type="submission" date="2020-08" db="EMBL/GenBank/DDBJ databases">
        <title>Genome sequencing and assembly of the red palm weevil Rhynchophorus ferrugineus.</title>
        <authorList>
            <person name="Dias G.B."/>
            <person name="Bergman C.M."/>
            <person name="Manee M."/>
        </authorList>
    </citation>
    <scope>NUCLEOTIDE SEQUENCE</scope>
    <source>
        <strain evidence="3">AA-2017</strain>
        <tissue evidence="3">Whole larva</tissue>
    </source>
</reference>
<dbReference type="InterPro" id="IPR031959">
    <property type="entry name" value="DUF4779"/>
</dbReference>
<evidence type="ECO:0000313" key="4">
    <source>
        <dbReference type="Proteomes" id="UP000625711"/>
    </source>
</evidence>